<organism evidence="4 5">
    <name type="scientific">Streptomyces thermolineatus</name>
    <dbReference type="NCBI Taxonomy" id="44033"/>
    <lineage>
        <taxon>Bacteria</taxon>
        <taxon>Bacillati</taxon>
        <taxon>Actinomycetota</taxon>
        <taxon>Actinomycetes</taxon>
        <taxon>Kitasatosporales</taxon>
        <taxon>Streptomycetaceae</taxon>
        <taxon>Streptomyces</taxon>
    </lineage>
</organism>
<evidence type="ECO:0000259" key="2">
    <source>
        <dbReference type="SMART" id="SM00065"/>
    </source>
</evidence>
<evidence type="ECO:0000313" key="4">
    <source>
        <dbReference type="EMBL" id="GAA2479996.1"/>
    </source>
</evidence>
<dbReference type="SUPFAM" id="SSF81606">
    <property type="entry name" value="PP2C-like"/>
    <property type="match status" value="1"/>
</dbReference>
<dbReference type="SMART" id="SM00065">
    <property type="entry name" value="GAF"/>
    <property type="match status" value="1"/>
</dbReference>
<dbReference type="InterPro" id="IPR036457">
    <property type="entry name" value="PPM-type-like_dom_sf"/>
</dbReference>
<dbReference type="RefSeq" id="WP_344382353.1">
    <property type="nucleotide sequence ID" value="NZ_BAAATA010000006.1"/>
</dbReference>
<dbReference type="SUPFAM" id="SSF55781">
    <property type="entry name" value="GAF domain-like"/>
    <property type="match status" value="1"/>
</dbReference>
<accession>A0ABN3L930</accession>
<dbReference type="InterPro" id="IPR003018">
    <property type="entry name" value="GAF"/>
</dbReference>
<evidence type="ECO:0000313" key="5">
    <source>
        <dbReference type="Proteomes" id="UP001501358"/>
    </source>
</evidence>
<dbReference type="Pfam" id="PF07228">
    <property type="entry name" value="SpoIIE"/>
    <property type="match status" value="1"/>
</dbReference>
<dbReference type="InterPro" id="IPR029016">
    <property type="entry name" value="GAF-like_dom_sf"/>
</dbReference>
<name>A0ABN3L930_9ACTN</name>
<feature type="domain" description="GAF" evidence="2">
    <location>
        <begin position="5"/>
        <end position="195"/>
    </location>
</feature>
<gene>
    <name evidence="4" type="ORF">GCM10010406_15270</name>
</gene>
<keyword evidence="1" id="KW-0378">Hydrolase</keyword>
<dbReference type="InterPro" id="IPR001932">
    <property type="entry name" value="PPM-type_phosphatase-like_dom"/>
</dbReference>
<dbReference type="PANTHER" id="PTHR43156:SF2">
    <property type="entry name" value="STAGE II SPORULATION PROTEIN E"/>
    <property type="match status" value="1"/>
</dbReference>
<dbReference type="SMART" id="SM00331">
    <property type="entry name" value="PP2C_SIG"/>
    <property type="match status" value="1"/>
</dbReference>
<protein>
    <recommendedName>
        <fullName evidence="6">DNA-binding protein</fullName>
    </recommendedName>
</protein>
<sequence length="440" mass="47366">MRADEVDTVLQEALQRLALLAEATTALSSTLDVEEGLRRLCRILLPRLGDWCAADLLDERGRLHRVVVAHRDPVRLPTGHLEGRMPPVPESSSDPLARVLRGAGPLLLDRESLTEEGEAADGALHSAQRELFERFGTRTAVVAPLRARRQVLGALTLGRSGPAPPLTADDLPLVEDLAHRTALAVDNARLYASVQGIAERLQRSLLPELPHVDHLQLAARYTPARSTAEVGGDWYDSFVLPDGTTSMIIGDVAGHDLPAAVAMAQLRNMLRALACDRREPPGEILARLDAINDSLYGGRTATCVFARIEGPEGGPWRLNHSNAGHPPPLLVTHDGDTRYLQEGHGMLLGVEPGTARPSATTPMPERSTLLLYTDGLVERPGESLDHSLARLRQHAAALAREPLDVFCDELLKGLYETAVDDVVLPALRLPPAGAGAGRGG</sequence>
<dbReference type="Gene3D" id="3.30.450.40">
    <property type="match status" value="1"/>
</dbReference>
<dbReference type="Proteomes" id="UP001501358">
    <property type="component" value="Unassembled WGS sequence"/>
</dbReference>
<proteinExistence type="predicted"/>
<dbReference type="InterPro" id="IPR052016">
    <property type="entry name" value="Bact_Sigma-Reg"/>
</dbReference>
<comment type="caution">
    <text evidence="4">The sequence shown here is derived from an EMBL/GenBank/DDBJ whole genome shotgun (WGS) entry which is preliminary data.</text>
</comment>
<dbReference type="PANTHER" id="PTHR43156">
    <property type="entry name" value="STAGE II SPORULATION PROTEIN E-RELATED"/>
    <property type="match status" value="1"/>
</dbReference>
<evidence type="ECO:0008006" key="6">
    <source>
        <dbReference type="Google" id="ProtNLM"/>
    </source>
</evidence>
<dbReference type="EMBL" id="BAAATA010000006">
    <property type="protein sequence ID" value="GAA2479996.1"/>
    <property type="molecule type" value="Genomic_DNA"/>
</dbReference>
<evidence type="ECO:0000256" key="1">
    <source>
        <dbReference type="ARBA" id="ARBA00022801"/>
    </source>
</evidence>
<reference evidence="4 5" key="1">
    <citation type="journal article" date="2019" name="Int. J. Syst. Evol. Microbiol.">
        <title>The Global Catalogue of Microorganisms (GCM) 10K type strain sequencing project: providing services to taxonomists for standard genome sequencing and annotation.</title>
        <authorList>
            <consortium name="The Broad Institute Genomics Platform"/>
            <consortium name="The Broad Institute Genome Sequencing Center for Infectious Disease"/>
            <person name="Wu L."/>
            <person name="Ma J."/>
        </authorList>
    </citation>
    <scope>NUCLEOTIDE SEQUENCE [LARGE SCALE GENOMIC DNA]</scope>
    <source>
        <strain evidence="4 5">JCM 6307</strain>
    </source>
</reference>
<dbReference type="Gene3D" id="3.60.40.10">
    <property type="entry name" value="PPM-type phosphatase domain"/>
    <property type="match status" value="1"/>
</dbReference>
<feature type="domain" description="PPM-type phosphatase" evidence="3">
    <location>
        <begin position="212"/>
        <end position="429"/>
    </location>
</feature>
<evidence type="ECO:0000259" key="3">
    <source>
        <dbReference type="SMART" id="SM00331"/>
    </source>
</evidence>
<dbReference type="Pfam" id="PF01590">
    <property type="entry name" value="GAF"/>
    <property type="match status" value="1"/>
</dbReference>
<keyword evidence="5" id="KW-1185">Reference proteome</keyword>